<organism evidence="3 5">
    <name type="scientific">Dracunculus medinensis</name>
    <name type="common">Guinea worm</name>
    <dbReference type="NCBI Taxonomy" id="318479"/>
    <lineage>
        <taxon>Eukaryota</taxon>
        <taxon>Metazoa</taxon>
        <taxon>Ecdysozoa</taxon>
        <taxon>Nematoda</taxon>
        <taxon>Chromadorea</taxon>
        <taxon>Rhabditida</taxon>
        <taxon>Spirurina</taxon>
        <taxon>Dracunculoidea</taxon>
        <taxon>Dracunculidae</taxon>
        <taxon>Dracunculus</taxon>
    </lineage>
</organism>
<keyword evidence="4" id="KW-1185">Reference proteome</keyword>
<name>A0A0N4U868_DRAME</name>
<dbReference type="Proteomes" id="UP000274756">
    <property type="component" value="Unassembled WGS sequence"/>
</dbReference>
<protein>
    <submittedName>
        <fullName evidence="5">Transmembrane protein</fullName>
    </submittedName>
</protein>
<evidence type="ECO:0000256" key="1">
    <source>
        <dbReference type="SAM" id="Phobius"/>
    </source>
</evidence>
<evidence type="ECO:0000313" key="4">
    <source>
        <dbReference type="Proteomes" id="UP000274756"/>
    </source>
</evidence>
<dbReference type="OrthoDB" id="5877650at2759"/>
<accession>A0A0N4U868</accession>
<keyword evidence="1" id="KW-1133">Transmembrane helix</keyword>
<evidence type="ECO:0000313" key="3">
    <source>
        <dbReference type="Proteomes" id="UP000038040"/>
    </source>
</evidence>
<dbReference type="Proteomes" id="UP000038040">
    <property type="component" value="Unplaced"/>
</dbReference>
<proteinExistence type="predicted"/>
<sequence>MVVDRVISVLNSANDSLVDFNETSDNQGALTVTTASTSESIAMQTLTSTMSVMTTSLTNQVSSNIHSVQKINDSDSSFFTLAIFSSVLFVISVLLILKIVASYNKKRRSIISGSRVQWRLTNFSQNRHGQGTTQNVYSAMPNEGSIFSSLDVPHPDARLDWERQFFDENLDNPPNWEFQPRTPSRLRLDSDRLRI</sequence>
<dbReference type="WBParaSite" id="DME_0000321901-mRNA-1">
    <property type="protein sequence ID" value="DME_0000321901-mRNA-1"/>
    <property type="gene ID" value="DME_0000321901"/>
</dbReference>
<keyword evidence="1" id="KW-0472">Membrane</keyword>
<reference evidence="5" key="1">
    <citation type="submission" date="2017-02" db="UniProtKB">
        <authorList>
            <consortium name="WormBaseParasite"/>
        </authorList>
    </citation>
    <scope>IDENTIFICATION</scope>
</reference>
<dbReference type="EMBL" id="UYYG01001160">
    <property type="protein sequence ID" value="VDN57405.1"/>
    <property type="molecule type" value="Genomic_DNA"/>
</dbReference>
<reference evidence="2 4" key="2">
    <citation type="submission" date="2018-11" db="EMBL/GenBank/DDBJ databases">
        <authorList>
            <consortium name="Pathogen Informatics"/>
        </authorList>
    </citation>
    <scope>NUCLEOTIDE SEQUENCE [LARGE SCALE GENOMIC DNA]</scope>
</reference>
<dbReference type="AlphaFoldDB" id="A0A0N4U868"/>
<gene>
    <name evidence="2" type="ORF">DME_LOCUS7378</name>
</gene>
<evidence type="ECO:0000313" key="2">
    <source>
        <dbReference type="EMBL" id="VDN57405.1"/>
    </source>
</evidence>
<keyword evidence="1" id="KW-0812">Transmembrane</keyword>
<evidence type="ECO:0000313" key="5">
    <source>
        <dbReference type="WBParaSite" id="DME_0000321901-mRNA-1"/>
    </source>
</evidence>
<feature type="transmembrane region" description="Helical" evidence="1">
    <location>
        <begin position="78"/>
        <end position="101"/>
    </location>
</feature>